<organism evidence="1 2">
    <name type="scientific">Eumeta variegata</name>
    <name type="common">Bagworm moth</name>
    <name type="synonym">Eumeta japonica</name>
    <dbReference type="NCBI Taxonomy" id="151549"/>
    <lineage>
        <taxon>Eukaryota</taxon>
        <taxon>Metazoa</taxon>
        <taxon>Ecdysozoa</taxon>
        <taxon>Arthropoda</taxon>
        <taxon>Hexapoda</taxon>
        <taxon>Insecta</taxon>
        <taxon>Pterygota</taxon>
        <taxon>Neoptera</taxon>
        <taxon>Endopterygota</taxon>
        <taxon>Lepidoptera</taxon>
        <taxon>Glossata</taxon>
        <taxon>Ditrysia</taxon>
        <taxon>Tineoidea</taxon>
        <taxon>Psychidae</taxon>
        <taxon>Oiketicinae</taxon>
        <taxon>Eumeta</taxon>
    </lineage>
</organism>
<comment type="caution">
    <text evidence="1">The sequence shown here is derived from an EMBL/GenBank/DDBJ whole genome shotgun (WGS) entry which is preliminary data.</text>
</comment>
<accession>A0A4C1Z4L9</accession>
<sequence>MSILCQETTSNPVLKLDFRLRPTFIRSTISKSSDNVKAFPPLPKHSLSRYRAEPPDTVTRRASANGFRCALIKFHSDADRLAVYPLNLINIIIHPAASPYARLTRTTYSVKEFASGDCETQMLDRAARRAPAN</sequence>
<protein>
    <submittedName>
        <fullName evidence="1">Uncharacterized protein</fullName>
    </submittedName>
</protein>
<proteinExistence type="predicted"/>
<reference evidence="1 2" key="1">
    <citation type="journal article" date="2019" name="Commun. Biol.">
        <title>The bagworm genome reveals a unique fibroin gene that provides high tensile strength.</title>
        <authorList>
            <person name="Kono N."/>
            <person name="Nakamura H."/>
            <person name="Ohtoshi R."/>
            <person name="Tomita M."/>
            <person name="Numata K."/>
            <person name="Arakawa K."/>
        </authorList>
    </citation>
    <scope>NUCLEOTIDE SEQUENCE [LARGE SCALE GENOMIC DNA]</scope>
</reference>
<keyword evidence="2" id="KW-1185">Reference proteome</keyword>
<dbReference type="Proteomes" id="UP000299102">
    <property type="component" value="Unassembled WGS sequence"/>
</dbReference>
<name>A0A4C1Z4L9_EUMVA</name>
<gene>
    <name evidence="1" type="ORF">EVAR_65966_1</name>
</gene>
<dbReference type="AlphaFoldDB" id="A0A4C1Z4L9"/>
<evidence type="ECO:0000313" key="2">
    <source>
        <dbReference type="Proteomes" id="UP000299102"/>
    </source>
</evidence>
<dbReference type="EMBL" id="BGZK01001637">
    <property type="protein sequence ID" value="GBP83751.1"/>
    <property type="molecule type" value="Genomic_DNA"/>
</dbReference>
<evidence type="ECO:0000313" key="1">
    <source>
        <dbReference type="EMBL" id="GBP83751.1"/>
    </source>
</evidence>